<accession>A0A251XPW0</accession>
<dbReference type="Proteomes" id="UP000195106">
    <property type="component" value="Unassembled WGS sequence"/>
</dbReference>
<name>A0A251XPW0_9MICO</name>
<comment type="caution">
    <text evidence="1">The sequence shown here is derived from an EMBL/GenBank/DDBJ whole genome shotgun (WGS) entry which is preliminary data.</text>
</comment>
<evidence type="ECO:0000313" key="1">
    <source>
        <dbReference type="EMBL" id="OUE07510.1"/>
    </source>
</evidence>
<sequence>MIVMSDQMAMSGLASQSCWRSASPMFARKPLRAPEPWSMRLQPVPTTTSEMTYGTKISTRMIDWPRSFRFSSSATRIATGPCSTSDSTTITALCISASWNVGSWRIVM</sequence>
<organism evidence="1 2">
    <name type="scientific">Clavibacter michiganensis</name>
    <dbReference type="NCBI Taxonomy" id="28447"/>
    <lineage>
        <taxon>Bacteria</taxon>
        <taxon>Bacillati</taxon>
        <taxon>Actinomycetota</taxon>
        <taxon>Actinomycetes</taxon>
        <taxon>Micrococcales</taxon>
        <taxon>Microbacteriaceae</taxon>
        <taxon>Clavibacter</taxon>
    </lineage>
</organism>
<dbReference type="EMBL" id="MDHJ01000001">
    <property type="protein sequence ID" value="OUE07510.1"/>
    <property type="molecule type" value="Genomic_DNA"/>
</dbReference>
<evidence type="ECO:0000313" key="2">
    <source>
        <dbReference type="Proteomes" id="UP000195106"/>
    </source>
</evidence>
<reference evidence="1 2" key="1">
    <citation type="submission" date="2016-08" db="EMBL/GenBank/DDBJ databases">
        <title>Genome sequence of Clavibacter michiganensis spp. strain CASJ009.</title>
        <authorList>
            <person name="Thapa S.P."/>
            <person name="Coaker G."/>
        </authorList>
    </citation>
    <scope>NUCLEOTIDE SEQUENCE [LARGE SCALE GENOMIC DNA]</scope>
    <source>
        <strain evidence="1">CASJ009</strain>
    </source>
</reference>
<proteinExistence type="predicted"/>
<protein>
    <submittedName>
        <fullName evidence="1">Uncharacterized protein</fullName>
    </submittedName>
</protein>
<gene>
    <name evidence="1" type="ORF">CMsap09_01080</name>
</gene>
<dbReference type="AlphaFoldDB" id="A0A251XPW0"/>